<dbReference type="OrthoDB" id="2758521at2759"/>
<dbReference type="Gene3D" id="2.60.120.260">
    <property type="entry name" value="Galactose-binding domain-like"/>
    <property type="match status" value="1"/>
</dbReference>
<evidence type="ECO:0000313" key="2">
    <source>
        <dbReference type="Proteomes" id="UP000054007"/>
    </source>
</evidence>
<dbReference type="AlphaFoldDB" id="A0A0D7BLF8"/>
<proteinExistence type="predicted"/>
<reference evidence="1 2" key="1">
    <citation type="journal article" date="2015" name="Fungal Genet. Biol.">
        <title>Evolution of novel wood decay mechanisms in Agaricales revealed by the genome sequences of Fistulina hepatica and Cylindrobasidium torrendii.</title>
        <authorList>
            <person name="Floudas D."/>
            <person name="Held B.W."/>
            <person name="Riley R."/>
            <person name="Nagy L.G."/>
            <person name="Koehler G."/>
            <person name="Ransdell A.S."/>
            <person name="Younus H."/>
            <person name="Chow J."/>
            <person name="Chiniquy J."/>
            <person name="Lipzen A."/>
            <person name="Tritt A."/>
            <person name="Sun H."/>
            <person name="Haridas S."/>
            <person name="LaButti K."/>
            <person name="Ohm R.A."/>
            <person name="Kues U."/>
            <person name="Blanchette R.A."/>
            <person name="Grigoriev I.V."/>
            <person name="Minto R.E."/>
            <person name="Hibbett D.S."/>
        </authorList>
    </citation>
    <scope>NUCLEOTIDE SEQUENCE [LARGE SCALE GENOMIC DNA]</scope>
    <source>
        <strain evidence="1 2">FP15055 ss-10</strain>
    </source>
</reference>
<dbReference type="EMBL" id="KN880468">
    <property type="protein sequence ID" value="KIY70441.1"/>
    <property type="molecule type" value="Genomic_DNA"/>
</dbReference>
<evidence type="ECO:0008006" key="3">
    <source>
        <dbReference type="Google" id="ProtNLM"/>
    </source>
</evidence>
<keyword evidence="2" id="KW-1185">Reference proteome</keyword>
<sequence>MLLAFVWRAAAIVENRTIDNRNGDSHTFAIPVYRPGNVWHGKGCTTCAISPDENKAYDGTWSAATYRPNRMSSLNISFSFEGTSLWVFFILENGQKPGITENTAVSFTIDGNPDGNFVHLPEAGKGLQYNALVYSRTGLRQGQHDFLIDTTGDQEAWVNFDYAIYT</sequence>
<dbReference type="STRING" id="1314674.A0A0D7BLF8"/>
<protein>
    <recommendedName>
        <fullName evidence="3">Carbohydrate-binding module family 35 protein</fullName>
    </recommendedName>
</protein>
<gene>
    <name evidence="1" type="ORF">CYLTODRAFT_347738</name>
</gene>
<dbReference type="Proteomes" id="UP000054007">
    <property type="component" value="Unassembled WGS sequence"/>
</dbReference>
<accession>A0A0D7BLF8</accession>
<name>A0A0D7BLF8_9AGAR</name>
<evidence type="ECO:0000313" key="1">
    <source>
        <dbReference type="EMBL" id="KIY70441.1"/>
    </source>
</evidence>
<organism evidence="1 2">
    <name type="scientific">Cylindrobasidium torrendii FP15055 ss-10</name>
    <dbReference type="NCBI Taxonomy" id="1314674"/>
    <lineage>
        <taxon>Eukaryota</taxon>
        <taxon>Fungi</taxon>
        <taxon>Dikarya</taxon>
        <taxon>Basidiomycota</taxon>
        <taxon>Agaricomycotina</taxon>
        <taxon>Agaricomycetes</taxon>
        <taxon>Agaricomycetidae</taxon>
        <taxon>Agaricales</taxon>
        <taxon>Marasmiineae</taxon>
        <taxon>Physalacriaceae</taxon>
        <taxon>Cylindrobasidium</taxon>
    </lineage>
</organism>